<dbReference type="InterPro" id="IPR021109">
    <property type="entry name" value="Peptidase_aspartic_dom_sf"/>
</dbReference>
<dbReference type="Pfam" id="PF03732">
    <property type="entry name" value="Retrotrans_gag"/>
    <property type="match status" value="1"/>
</dbReference>
<gene>
    <name evidence="2" type="ORF">Tco_0951236</name>
</gene>
<comment type="caution">
    <text evidence="2">The sequence shown here is derived from an EMBL/GenBank/DDBJ whole genome shotgun (WGS) entry which is preliminary data.</text>
</comment>
<sequence length="1009" mass="115058">MSMKVANGGHEILEEEAMFGSSTSSQQMPLLSLNHVSFVCKSVTRSVKFYNDVLGFVLIRRPSSFDFEGAWLFNHGIGIHLLEVESTPTKTGVINPKDNHISFQCTNMDLIIKKLEELGIKYVTAVVKEGGVEVNQLFFHDPDGYMIEICNCHVLPVLPIASCPLKKRTPIPQINELESFYDKISSKNYFCGEDEVLMMDNFLIDMMGRIQRIHLGLCATYGYDLRVADDPIHERPHVLKALFVALPHSRMRLIFDGAWLEPGDGVITIKRWRHDIRSDGVRDSMTALGRGRLKVDLEPSTWRRQSIVRFLNNFANQPNETNMNDIESDAESVDTPLVSSFPHSDNDSDAGEVLNELIEYENIGMLRREKEINSFYRDDLAFQPAALAKNDQLDSIKTWEDLKTKFLNKYCPPGRTAKKMEEINNFQQEPDETLYQAWERFKELLMKCPKHYLTEMQEVILFYNGLDVPTRQILDSRGAILTKTIADAKTSIQEMAEYSQKWYNGTSRGRSTKTSDGLAAIQAQLNNLGREIKKVNEKVYAAQVGCGGYRATAPGYYQRTNVNPSFQERRQSMEDTLSKFMSESAKRHEENSNLIKEIRASTDAAIRNQGALIKTLEIQIGKMSKCLDNHYYEEEGRYGPKFTEDYGASLIKNIIPREEKDPGSFTLPCFINDFFFDNALVDLGASVSVMPLSTYLNLGLGELAHTRLTVELADITVKYPKGIAENVLVGVGKFTFLVDFVILDVPEDVKLPLILRRPFLSTAHAKIDVYKQKITLRVGEENIVFTSVKPASSIIKRVYMLSLRERMELDLEARLMGETLVRNQGDDLMPTIEQGEVIEEFRARNDDLNTGVEDYPMYKGNNVVGTLMNMPIFVGTFSVVTDFAVLENMDAYRDEGMGDVIFGEPFLREVRIKTRWFDGMITLYKGDDEVTYQMVRSHPRFKNHTNEQRNKIPPLLKVSDEDKKNGISHPYQKLKGFYKGVLNLGSDYIRHARMEEYLTRGHISVHEME</sequence>
<reference evidence="2" key="1">
    <citation type="journal article" date="2022" name="Int. J. Mol. Sci.">
        <title>Draft Genome of Tanacetum Coccineum: Genomic Comparison of Closely Related Tanacetum-Family Plants.</title>
        <authorList>
            <person name="Yamashiro T."/>
            <person name="Shiraishi A."/>
            <person name="Nakayama K."/>
            <person name="Satake H."/>
        </authorList>
    </citation>
    <scope>NUCLEOTIDE SEQUENCE</scope>
</reference>
<dbReference type="InterPro" id="IPR004360">
    <property type="entry name" value="Glyas_Fos-R_dOase_dom"/>
</dbReference>
<reference evidence="2" key="2">
    <citation type="submission" date="2022-01" db="EMBL/GenBank/DDBJ databases">
        <authorList>
            <person name="Yamashiro T."/>
            <person name="Shiraishi A."/>
            <person name="Satake H."/>
            <person name="Nakayama K."/>
        </authorList>
    </citation>
    <scope>NUCLEOTIDE SEQUENCE</scope>
</reference>
<organism evidence="2 3">
    <name type="scientific">Tanacetum coccineum</name>
    <dbReference type="NCBI Taxonomy" id="301880"/>
    <lineage>
        <taxon>Eukaryota</taxon>
        <taxon>Viridiplantae</taxon>
        <taxon>Streptophyta</taxon>
        <taxon>Embryophyta</taxon>
        <taxon>Tracheophyta</taxon>
        <taxon>Spermatophyta</taxon>
        <taxon>Magnoliopsida</taxon>
        <taxon>eudicotyledons</taxon>
        <taxon>Gunneridae</taxon>
        <taxon>Pentapetalae</taxon>
        <taxon>asterids</taxon>
        <taxon>campanulids</taxon>
        <taxon>Asterales</taxon>
        <taxon>Asteraceae</taxon>
        <taxon>Asteroideae</taxon>
        <taxon>Anthemideae</taxon>
        <taxon>Anthemidinae</taxon>
        <taxon>Tanacetum</taxon>
    </lineage>
</organism>
<proteinExistence type="predicted"/>
<dbReference type="SUPFAM" id="SSF54593">
    <property type="entry name" value="Glyoxalase/Bleomycin resistance protein/Dihydroxybiphenyl dioxygenase"/>
    <property type="match status" value="1"/>
</dbReference>
<evidence type="ECO:0000259" key="1">
    <source>
        <dbReference type="PROSITE" id="PS51819"/>
    </source>
</evidence>
<dbReference type="InterPro" id="IPR029068">
    <property type="entry name" value="Glyas_Bleomycin-R_OHBP_Dase"/>
</dbReference>
<dbReference type="EMBL" id="BQNB010015652">
    <property type="protein sequence ID" value="GJT42521.1"/>
    <property type="molecule type" value="Genomic_DNA"/>
</dbReference>
<accession>A0ABQ5DTK2</accession>
<dbReference type="PANTHER" id="PTHR46142:SF13">
    <property type="entry name" value="LACTOYLGLUTATHIONE LYASE_GLYOXALASE I FAMILY PROTEIN"/>
    <property type="match status" value="1"/>
</dbReference>
<dbReference type="CDD" id="cd00303">
    <property type="entry name" value="retropepsin_like"/>
    <property type="match status" value="1"/>
</dbReference>
<name>A0ABQ5DTK2_9ASTR</name>
<dbReference type="PANTHER" id="PTHR46142">
    <property type="match status" value="1"/>
</dbReference>
<dbReference type="Gene3D" id="3.10.180.10">
    <property type="entry name" value="2,3-Dihydroxybiphenyl 1,2-Dioxygenase, domain 1"/>
    <property type="match status" value="1"/>
</dbReference>
<dbReference type="InterPro" id="IPR037523">
    <property type="entry name" value="VOC_core"/>
</dbReference>
<evidence type="ECO:0000313" key="3">
    <source>
        <dbReference type="Proteomes" id="UP001151760"/>
    </source>
</evidence>
<dbReference type="Proteomes" id="UP001151760">
    <property type="component" value="Unassembled WGS sequence"/>
</dbReference>
<evidence type="ECO:0000313" key="2">
    <source>
        <dbReference type="EMBL" id="GJT42521.1"/>
    </source>
</evidence>
<dbReference type="PROSITE" id="PS51819">
    <property type="entry name" value="VOC"/>
    <property type="match status" value="1"/>
</dbReference>
<dbReference type="Pfam" id="PF00903">
    <property type="entry name" value="Glyoxalase"/>
    <property type="match status" value="1"/>
</dbReference>
<protein>
    <recommendedName>
        <fullName evidence="1">VOC domain-containing protein</fullName>
    </recommendedName>
</protein>
<dbReference type="Gene3D" id="2.40.70.10">
    <property type="entry name" value="Acid Proteases"/>
    <property type="match status" value="1"/>
</dbReference>
<feature type="domain" description="VOC" evidence="1">
    <location>
        <begin position="32"/>
        <end position="152"/>
    </location>
</feature>
<dbReference type="InterPro" id="IPR005162">
    <property type="entry name" value="Retrotrans_gag_dom"/>
</dbReference>
<dbReference type="CDD" id="cd07245">
    <property type="entry name" value="VOC_like"/>
    <property type="match status" value="1"/>
</dbReference>
<keyword evidence="3" id="KW-1185">Reference proteome</keyword>